<dbReference type="GO" id="GO:0003939">
    <property type="term" value="F:L-iditol 2-dehydrogenase (NAD+) activity"/>
    <property type="evidence" value="ECO:0007669"/>
    <property type="project" value="TreeGrafter"/>
</dbReference>
<keyword evidence="4 6" id="KW-0862">Zinc</keyword>
<evidence type="ECO:0000256" key="5">
    <source>
        <dbReference type="ARBA" id="ARBA00023002"/>
    </source>
</evidence>
<dbReference type="Pfam" id="PF00107">
    <property type="entry name" value="ADH_zinc_N"/>
    <property type="match status" value="1"/>
</dbReference>
<dbReference type="InterPro" id="IPR013149">
    <property type="entry name" value="ADH-like_C"/>
</dbReference>
<evidence type="ECO:0000313" key="10">
    <source>
        <dbReference type="Proteomes" id="UP001310594"/>
    </source>
</evidence>
<dbReference type="AlphaFoldDB" id="A0AAN8A0G5"/>
<evidence type="ECO:0000313" key="9">
    <source>
        <dbReference type="EMBL" id="KAK5696499.1"/>
    </source>
</evidence>
<comment type="cofactor">
    <cofactor evidence="1 6">
        <name>Zn(2+)</name>
        <dbReference type="ChEBI" id="CHEBI:29105"/>
    </cofactor>
</comment>
<keyword evidence="5" id="KW-0560">Oxidoreductase</keyword>
<reference evidence="9" key="1">
    <citation type="submission" date="2023-08" db="EMBL/GenBank/DDBJ databases">
        <title>Black Yeasts Isolated from many extreme environments.</title>
        <authorList>
            <person name="Coleine C."/>
            <person name="Stajich J.E."/>
            <person name="Selbmann L."/>
        </authorList>
    </citation>
    <scope>NUCLEOTIDE SEQUENCE</scope>
    <source>
        <strain evidence="9">CCFEE 5810</strain>
    </source>
</reference>
<name>A0AAN8A0G5_9PEZI</name>
<dbReference type="Pfam" id="PF08240">
    <property type="entry name" value="ADH_N"/>
    <property type="match status" value="1"/>
</dbReference>
<dbReference type="PANTHER" id="PTHR43161:SF4">
    <property type="entry name" value="D-XYLULOSE REDUCTASE"/>
    <property type="match status" value="1"/>
</dbReference>
<evidence type="ECO:0000259" key="8">
    <source>
        <dbReference type="Pfam" id="PF08240"/>
    </source>
</evidence>
<evidence type="ECO:0000256" key="1">
    <source>
        <dbReference type="ARBA" id="ARBA00001947"/>
    </source>
</evidence>
<evidence type="ECO:0008006" key="11">
    <source>
        <dbReference type="Google" id="ProtNLM"/>
    </source>
</evidence>
<dbReference type="InterPro" id="IPR011032">
    <property type="entry name" value="GroES-like_sf"/>
</dbReference>
<feature type="domain" description="Alcohol dehydrogenase-like C-terminal" evidence="7">
    <location>
        <begin position="192"/>
        <end position="339"/>
    </location>
</feature>
<sequence>MAAVETNGNGVKRQKVSTQSDTATLIQRLQTYGNPALYVTPDHNIELRPTEVPTPTAQEALVHIGPLIVDRTCILGHEPSGVVLAVGSDVTNVSVGDKVAIEPGVPCRKCWLCDAGKYNLCEDVKFAGVCPSAGTIRRFMAHDAKYLHKLPDNMTFAQGALVEPLSVVLHAIKQCGGTIGVGRPALICGAGPIGLCALAAAKATGAWPLVITDVDQSKLDFARKLIPGVGTYLIQMGKTPAQCSEEIRALYGCGPRDIERAGPSATEYNAPSTVLECTGIESSVITAAYTCRRSGTVMVIGVGRSIMNNIPFMQLSLSEISLRFINRYSDTWPAGINAISGAVLNIDALVTHTFPLEQAVEAMNLCADPKTPSIKVQIVDDTVIEV</sequence>
<dbReference type="PANTHER" id="PTHR43161">
    <property type="entry name" value="SORBITOL DEHYDROGENASE"/>
    <property type="match status" value="1"/>
</dbReference>
<comment type="similarity">
    <text evidence="2 6">Belongs to the zinc-containing alcohol dehydrogenase family.</text>
</comment>
<dbReference type="InterPro" id="IPR002328">
    <property type="entry name" value="ADH_Zn_CS"/>
</dbReference>
<proteinExistence type="inferred from homology"/>
<gene>
    <name evidence="9" type="ORF">LTR97_007802</name>
</gene>
<protein>
    <recommendedName>
        <fullName evidence="11">Sorbitol dehydrogenase</fullName>
    </recommendedName>
</protein>
<accession>A0AAN8A0G5</accession>
<feature type="domain" description="Alcohol dehydrogenase-like N-terminal" evidence="8">
    <location>
        <begin position="70"/>
        <end position="152"/>
    </location>
</feature>
<dbReference type="SUPFAM" id="SSF50129">
    <property type="entry name" value="GroES-like"/>
    <property type="match status" value="1"/>
</dbReference>
<keyword evidence="3 6" id="KW-0479">Metal-binding</keyword>
<dbReference type="InterPro" id="IPR013154">
    <property type="entry name" value="ADH-like_N"/>
</dbReference>
<dbReference type="PROSITE" id="PS00059">
    <property type="entry name" value="ADH_ZINC"/>
    <property type="match status" value="1"/>
</dbReference>
<organism evidence="9 10">
    <name type="scientific">Elasticomyces elasticus</name>
    <dbReference type="NCBI Taxonomy" id="574655"/>
    <lineage>
        <taxon>Eukaryota</taxon>
        <taxon>Fungi</taxon>
        <taxon>Dikarya</taxon>
        <taxon>Ascomycota</taxon>
        <taxon>Pezizomycotina</taxon>
        <taxon>Dothideomycetes</taxon>
        <taxon>Dothideomycetidae</taxon>
        <taxon>Mycosphaerellales</taxon>
        <taxon>Teratosphaeriaceae</taxon>
        <taxon>Elasticomyces</taxon>
    </lineage>
</organism>
<dbReference type="SUPFAM" id="SSF51735">
    <property type="entry name" value="NAD(P)-binding Rossmann-fold domains"/>
    <property type="match status" value="1"/>
</dbReference>
<dbReference type="InterPro" id="IPR036291">
    <property type="entry name" value="NAD(P)-bd_dom_sf"/>
</dbReference>
<evidence type="ECO:0000256" key="6">
    <source>
        <dbReference type="RuleBase" id="RU361277"/>
    </source>
</evidence>
<dbReference type="EMBL" id="JAVRQU010000012">
    <property type="protein sequence ID" value="KAK5696499.1"/>
    <property type="molecule type" value="Genomic_DNA"/>
</dbReference>
<evidence type="ECO:0000256" key="3">
    <source>
        <dbReference type="ARBA" id="ARBA00022723"/>
    </source>
</evidence>
<comment type="caution">
    <text evidence="9">The sequence shown here is derived from an EMBL/GenBank/DDBJ whole genome shotgun (WGS) entry which is preliminary data.</text>
</comment>
<dbReference type="Gene3D" id="3.90.180.10">
    <property type="entry name" value="Medium-chain alcohol dehydrogenases, catalytic domain"/>
    <property type="match status" value="1"/>
</dbReference>
<dbReference type="Gene3D" id="3.40.50.720">
    <property type="entry name" value="NAD(P)-binding Rossmann-like Domain"/>
    <property type="match status" value="1"/>
</dbReference>
<evidence type="ECO:0000256" key="4">
    <source>
        <dbReference type="ARBA" id="ARBA00022833"/>
    </source>
</evidence>
<evidence type="ECO:0000259" key="7">
    <source>
        <dbReference type="Pfam" id="PF00107"/>
    </source>
</evidence>
<dbReference type="GO" id="GO:0008270">
    <property type="term" value="F:zinc ion binding"/>
    <property type="evidence" value="ECO:0007669"/>
    <property type="project" value="InterPro"/>
</dbReference>
<dbReference type="GO" id="GO:0006062">
    <property type="term" value="P:sorbitol catabolic process"/>
    <property type="evidence" value="ECO:0007669"/>
    <property type="project" value="TreeGrafter"/>
</dbReference>
<evidence type="ECO:0000256" key="2">
    <source>
        <dbReference type="ARBA" id="ARBA00008072"/>
    </source>
</evidence>
<dbReference type="Proteomes" id="UP001310594">
    <property type="component" value="Unassembled WGS sequence"/>
</dbReference>